<feature type="domain" description="Glycine zipper 2TM" evidence="4">
    <location>
        <begin position="60"/>
        <end position="99"/>
    </location>
</feature>
<feature type="chain" id="PRO_5046796131" evidence="3">
    <location>
        <begin position="31"/>
        <end position="147"/>
    </location>
</feature>
<dbReference type="Pfam" id="PF05433">
    <property type="entry name" value="Rick_17kDa_Anti"/>
    <property type="match status" value="1"/>
</dbReference>
<dbReference type="Proteomes" id="UP000666369">
    <property type="component" value="Unassembled WGS sequence"/>
</dbReference>
<name>A0ABX0FT90_9BURK</name>
<sequence length="147" mass="15365">MANQENTMKTRSIATALLLTGLLSGMQAQAKPQHKPQCQDCGRVTAVAVHDKDGKGGAVGLIAGGVAGALLGNQVGSGHGRQLATVAGAAGGAYAGKKVEEKARATKEWTVHVKYDNGQQANFHFDHDPNMHKGDRVRKADGTLVRN</sequence>
<dbReference type="EMBL" id="JAADJT010000014">
    <property type="protein sequence ID" value="NGZ87674.1"/>
    <property type="molecule type" value="Genomic_DNA"/>
</dbReference>
<dbReference type="PANTHER" id="PTHR35603:SF2">
    <property type="entry name" value="OUTER MEMBRANE LIPOPROTEIN"/>
    <property type="match status" value="1"/>
</dbReference>
<keyword evidence="2" id="KW-0472">Membrane</keyword>
<evidence type="ECO:0000256" key="1">
    <source>
        <dbReference type="ARBA" id="ARBA00004370"/>
    </source>
</evidence>
<comment type="caution">
    <text evidence="5">The sequence shown here is derived from an EMBL/GenBank/DDBJ whole genome shotgun (WGS) entry which is preliminary data.</text>
</comment>
<dbReference type="InterPro" id="IPR051407">
    <property type="entry name" value="Bact_OM_lipoprot/Surf_antigen"/>
</dbReference>
<dbReference type="PANTHER" id="PTHR35603">
    <property type="match status" value="1"/>
</dbReference>
<gene>
    <name evidence="5" type="ORF">GW587_25870</name>
</gene>
<protein>
    <submittedName>
        <fullName evidence="5">Glycine zipper 2TM domain-containing protein</fullName>
    </submittedName>
</protein>
<evidence type="ECO:0000259" key="4">
    <source>
        <dbReference type="Pfam" id="PF05433"/>
    </source>
</evidence>
<dbReference type="InterPro" id="IPR008816">
    <property type="entry name" value="Gly_zipper_2TM_dom"/>
</dbReference>
<keyword evidence="6" id="KW-1185">Reference proteome</keyword>
<feature type="signal peptide" evidence="3">
    <location>
        <begin position="1"/>
        <end position="30"/>
    </location>
</feature>
<reference evidence="6" key="1">
    <citation type="submission" date="2023-07" db="EMBL/GenBank/DDBJ databases">
        <title>Duganella aceri sp. nov., isolated from tree sap.</title>
        <authorList>
            <person name="Kim I.S."/>
        </authorList>
    </citation>
    <scope>NUCLEOTIDE SEQUENCE [LARGE SCALE GENOMIC DNA]</scope>
    <source>
        <strain evidence="6">SAP-35</strain>
    </source>
</reference>
<evidence type="ECO:0000313" key="5">
    <source>
        <dbReference type="EMBL" id="NGZ87674.1"/>
    </source>
</evidence>
<keyword evidence="3" id="KW-0732">Signal</keyword>
<evidence type="ECO:0000256" key="2">
    <source>
        <dbReference type="ARBA" id="ARBA00023136"/>
    </source>
</evidence>
<proteinExistence type="predicted"/>
<accession>A0ABX0FT90</accession>
<comment type="subcellular location">
    <subcellularLocation>
        <location evidence="1">Membrane</location>
    </subcellularLocation>
</comment>
<organism evidence="5 6">
    <name type="scientific">Duganella aceris</name>
    <dbReference type="NCBI Taxonomy" id="2703883"/>
    <lineage>
        <taxon>Bacteria</taxon>
        <taxon>Pseudomonadati</taxon>
        <taxon>Pseudomonadota</taxon>
        <taxon>Betaproteobacteria</taxon>
        <taxon>Burkholderiales</taxon>
        <taxon>Oxalobacteraceae</taxon>
        <taxon>Telluria group</taxon>
        <taxon>Duganella</taxon>
    </lineage>
</organism>
<evidence type="ECO:0000256" key="3">
    <source>
        <dbReference type="SAM" id="SignalP"/>
    </source>
</evidence>
<evidence type="ECO:0000313" key="6">
    <source>
        <dbReference type="Proteomes" id="UP000666369"/>
    </source>
</evidence>